<name>A0A0I9S8P0_BACFG</name>
<evidence type="ECO:0000256" key="2">
    <source>
        <dbReference type="ARBA" id="ARBA00023125"/>
    </source>
</evidence>
<reference evidence="6" key="1">
    <citation type="book" date="2014" name="THE 24TH EUROPEAN CONGRESS OF CLINICAL MICROBIOLOGY AND INFECTIOUS DISEASES" publisher="ECCMID 2014" city="Barcelona, Spain">
        <title>Identification of resistance genes in three multidrug-resistant Bacteroides fragilis isolates by whole genome sequencing.</title>
        <editorList>
            <person name="Unknown"/>
            <person name="A."/>
        </editorList>
        <authorList>
            <person name="Sydenham T.V."/>
            <person name="Hasman H."/>
            <person name="Wang M."/>
            <person name="Soki J."/>
            <person name="Nagy E."/>
            <person name="Justesen U.S."/>
        </authorList>
    </citation>
    <scope>NUCLEOTIDE SEQUENCE</scope>
    <source>
        <strain evidence="6">DCMOUH0018B</strain>
    </source>
</reference>
<comment type="caution">
    <text evidence="6">The sequence shown here is derived from an EMBL/GenBank/DDBJ whole genome shotgun (WGS) entry which is preliminary data.</text>
</comment>
<keyword evidence="3" id="KW-0233">DNA recombination</keyword>
<dbReference type="Gene3D" id="1.10.150.130">
    <property type="match status" value="1"/>
</dbReference>
<dbReference type="InterPro" id="IPR002104">
    <property type="entry name" value="Integrase_catalytic"/>
</dbReference>
<evidence type="ECO:0000256" key="4">
    <source>
        <dbReference type="SAM" id="MobiDB-lite"/>
    </source>
</evidence>
<dbReference type="EMBL" id="JMZZ02000152">
    <property type="protein sequence ID" value="KFX74227.1"/>
    <property type="molecule type" value="Genomic_DNA"/>
</dbReference>
<reference evidence="6" key="2">
    <citation type="submission" date="2014-07" db="EMBL/GenBank/DDBJ databases">
        <title>Genetics and epidemiology of antimicrobial resistance in B. fragilis group.</title>
        <authorList>
            <person name="Sydenham T.V."/>
            <person name="Hasman H."/>
            <person name="Kemp M."/>
            <person name="Justesen U.S."/>
        </authorList>
    </citation>
    <scope>NUCLEOTIDE SEQUENCE [LARGE SCALE GENOMIC DNA]</scope>
    <source>
        <strain evidence="6">DCMOUH0018B</strain>
    </source>
</reference>
<evidence type="ECO:0000256" key="3">
    <source>
        <dbReference type="ARBA" id="ARBA00023172"/>
    </source>
</evidence>
<dbReference type="InterPro" id="IPR025269">
    <property type="entry name" value="SAM-like_dom"/>
</dbReference>
<comment type="similarity">
    <text evidence="1">Belongs to the 'phage' integrase family.</text>
</comment>
<feature type="compositionally biased region" description="Basic and acidic residues" evidence="4">
    <location>
        <begin position="1"/>
        <end position="12"/>
    </location>
</feature>
<dbReference type="GO" id="GO:0006310">
    <property type="term" value="P:DNA recombination"/>
    <property type="evidence" value="ECO:0007669"/>
    <property type="project" value="UniProtKB-KW"/>
</dbReference>
<feature type="domain" description="Tyr recombinase" evidence="5">
    <location>
        <begin position="161"/>
        <end position="350"/>
    </location>
</feature>
<evidence type="ECO:0000259" key="5">
    <source>
        <dbReference type="PROSITE" id="PS51898"/>
    </source>
</evidence>
<dbReference type="PANTHER" id="PTHR30349">
    <property type="entry name" value="PHAGE INTEGRASE-RELATED"/>
    <property type="match status" value="1"/>
</dbReference>
<sequence>MNAMKKNGEEGKVVSPEKGLSPEVGQAEAFAARTGARNIAPEVCTLPAAGATDLPAYMQAVIEGLEEKKKYAAVHTYQCTLNSYTRFAGGEGTPMPMEEVFSAGRLKGYEEWLVRVNERSWNTVSTYMRTLRAVYNRISPPGSAGHDPKLFADVHTKVESRTKRALTGRQAHALMNADFATLPEEQRRVLAYFLLMFLFRGMPFIDLAHLRKKDVRGGVIVYQRHKTGRQITVRIPKEAVPLMKRFRGTGDESVYLFPILPGAKEEGRELYRSYLLALREFNKGLARLAAELLPGTKVSSYTARHTWATLAYYQGTPVGIISEAMGHSSVRVTETYLKPFGNKRIDRENNKLISSVVRWKEKGRETRSAL</sequence>
<dbReference type="PATRIC" id="fig|817.53.peg.2716"/>
<proteinExistence type="inferred from homology"/>
<dbReference type="InterPro" id="IPR050090">
    <property type="entry name" value="Tyrosine_recombinase_XerCD"/>
</dbReference>
<feature type="region of interest" description="Disordered" evidence="4">
    <location>
        <begin position="1"/>
        <end position="20"/>
    </location>
</feature>
<dbReference type="SUPFAM" id="SSF56349">
    <property type="entry name" value="DNA breaking-rejoining enzymes"/>
    <property type="match status" value="1"/>
</dbReference>
<dbReference type="AlphaFoldDB" id="A0A0I9S8P0"/>
<dbReference type="Pfam" id="PF00589">
    <property type="entry name" value="Phage_integrase"/>
    <property type="match status" value="1"/>
</dbReference>
<organism evidence="6">
    <name type="scientific">Bacteroides fragilis</name>
    <dbReference type="NCBI Taxonomy" id="817"/>
    <lineage>
        <taxon>Bacteria</taxon>
        <taxon>Pseudomonadati</taxon>
        <taxon>Bacteroidota</taxon>
        <taxon>Bacteroidia</taxon>
        <taxon>Bacteroidales</taxon>
        <taxon>Bacteroidaceae</taxon>
        <taxon>Bacteroides</taxon>
    </lineage>
</organism>
<dbReference type="GO" id="GO:0015074">
    <property type="term" value="P:DNA integration"/>
    <property type="evidence" value="ECO:0007669"/>
    <property type="project" value="InterPro"/>
</dbReference>
<dbReference type="PROSITE" id="PS51898">
    <property type="entry name" value="TYR_RECOMBINASE"/>
    <property type="match status" value="1"/>
</dbReference>
<dbReference type="Gene3D" id="1.10.443.10">
    <property type="entry name" value="Intergrase catalytic core"/>
    <property type="match status" value="1"/>
</dbReference>
<gene>
    <name evidence="6" type="ORF">EE52_0213115</name>
</gene>
<keyword evidence="2" id="KW-0238">DNA-binding</keyword>
<dbReference type="InterPro" id="IPR013762">
    <property type="entry name" value="Integrase-like_cat_sf"/>
</dbReference>
<dbReference type="InterPro" id="IPR011010">
    <property type="entry name" value="DNA_brk_join_enz"/>
</dbReference>
<evidence type="ECO:0000256" key="1">
    <source>
        <dbReference type="ARBA" id="ARBA00008857"/>
    </source>
</evidence>
<accession>A0A0I9S8P0</accession>
<dbReference type="GO" id="GO:0003677">
    <property type="term" value="F:DNA binding"/>
    <property type="evidence" value="ECO:0007669"/>
    <property type="project" value="UniProtKB-KW"/>
</dbReference>
<evidence type="ECO:0000313" key="6">
    <source>
        <dbReference type="EMBL" id="KFX74227.1"/>
    </source>
</evidence>
<dbReference type="InterPro" id="IPR010998">
    <property type="entry name" value="Integrase_recombinase_N"/>
</dbReference>
<protein>
    <submittedName>
        <fullName evidence="6">Recombinase</fullName>
    </submittedName>
</protein>
<dbReference type="Pfam" id="PF13102">
    <property type="entry name" value="Phage_int_SAM_5"/>
    <property type="match status" value="1"/>
</dbReference>
<dbReference type="PANTHER" id="PTHR30349:SF64">
    <property type="entry name" value="PROPHAGE INTEGRASE INTD-RELATED"/>
    <property type="match status" value="1"/>
</dbReference>